<keyword evidence="2" id="KW-1185">Reference proteome</keyword>
<name>A0A183FQV2_HELPZ</name>
<reference evidence="3" key="2">
    <citation type="submission" date="2019-09" db="UniProtKB">
        <authorList>
            <consortium name="WormBaseParasite"/>
        </authorList>
    </citation>
    <scope>IDENTIFICATION</scope>
</reference>
<gene>
    <name evidence="1" type="ORF">HPBE_LOCUS10152</name>
</gene>
<dbReference type="WBParaSite" id="HPBE_0001015101-mRNA-1">
    <property type="protein sequence ID" value="HPBE_0001015101-mRNA-1"/>
    <property type="gene ID" value="HPBE_0001015101"/>
</dbReference>
<evidence type="ECO:0000313" key="2">
    <source>
        <dbReference type="Proteomes" id="UP000050761"/>
    </source>
</evidence>
<proteinExistence type="predicted"/>
<accession>A0A3P7Z1M7</accession>
<dbReference type="AlphaFoldDB" id="A0A183FQV2"/>
<dbReference type="Proteomes" id="UP000050761">
    <property type="component" value="Unassembled WGS sequence"/>
</dbReference>
<evidence type="ECO:0000313" key="1">
    <source>
        <dbReference type="EMBL" id="VDO83889.1"/>
    </source>
</evidence>
<organism evidence="2 3">
    <name type="scientific">Heligmosomoides polygyrus</name>
    <name type="common">Parasitic roundworm</name>
    <dbReference type="NCBI Taxonomy" id="6339"/>
    <lineage>
        <taxon>Eukaryota</taxon>
        <taxon>Metazoa</taxon>
        <taxon>Ecdysozoa</taxon>
        <taxon>Nematoda</taxon>
        <taxon>Chromadorea</taxon>
        <taxon>Rhabditida</taxon>
        <taxon>Rhabditina</taxon>
        <taxon>Rhabditomorpha</taxon>
        <taxon>Strongyloidea</taxon>
        <taxon>Heligmosomidae</taxon>
        <taxon>Heligmosomoides</taxon>
    </lineage>
</organism>
<evidence type="ECO:0000313" key="3">
    <source>
        <dbReference type="WBParaSite" id="HPBE_0001015101-mRNA-1"/>
    </source>
</evidence>
<accession>A0A183FQV2</accession>
<protein>
    <submittedName>
        <fullName evidence="3">Transposase</fullName>
    </submittedName>
</protein>
<sequence>MAYILHTDTTFNAVITNPLSISYPQLGTYLQDVVQVKRKVVRNDVGVKSLHKRLHVTEEAHVGWLNLAGGTRRYNTNAQGLRGIVAWMETNCEIL</sequence>
<reference evidence="1 2" key="1">
    <citation type="submission" date="2018-11" db="EMBL/GenBank/DDBJ databases">
        <authorList>
            <consortium name="Pathogen Informatics"/>
        </authorList>
    </citation>
    <scope>NUCLEOTIDE SEQUENCE [LARGE SCALE GENOMIC DNA]</scope>
</reference>
<dbReference type="EMBL" id="UZAH01026666">
    <property type="protein sequence ID" value="VDO83889.1"/>
    <property type="molecule type" value="Genomic_DNA"/>
</dbReference>